<sequence>MSTKEMGQVANTTTPDPSVCQRPEPPLHQGSFTSAPYCSRNCTCQRRRRRNEQNQAVREWIPERVSYFLKSLRLTGIMACVLIHLQITVAIQIADSSFSELQEFLEMYRFWHLRYSEALNDSGFHSSSDSDKENKP</sequence>
<reference evidence="3" key="1">
    <citation type="submission" date="2022-11" db="UniProtKB">
        <authorList>
            <consortium name="WormBaseParasite"/>
        </authorList>
    </citation>
    <scope>IDENTIFICATION</scope>
</reference>
<dbReference type="AlphaFoldDB" id="A0A915PKZ6"/>
<evidence type="ECO:0000256" key="1">
    <source>
        <dbReference type="SAM" id="MobiDB-lite"/>
    </source>
</evidence>
<keyword evidence="2" id="KW-1185">Reference proteome</keyword>
<dbReference type="WBParaSite" id="sdigi.contig232.g6456.t1">
    <property type="protein sequence ID" value="sdigi.contig232.g6456.t1"/>
    <property type="gene ID" value="sdigi.contig232.g6456"/>
</dbReference>
<feature type="compositionally biased region" description="Polar residues" evidence="1">
    <location>
        <begin position="1"/>
        <end position="16"/>
    </location>
</feature>
<dbReference type="Proteomes" id="UP000887581">
    <property type="component" value="Unplaced"/>
</dbReference>
<evidence type="ECO:0000313" key="2">
    <source>
        <dbReference type="Proteomes" id="UP000887581"/>
    </source>
</evidence>
<protein>
    <submittedName>
        <fullName evidence="3">Uncharacterized protein</fullName>
    </submittedName>
</protein>
<evidence type="ECO:0000313" key="3">
    <source>
        <dbReference type="WBParaSite" id="sdigi.contig232.g6456.t1"/>
    </source>
</evidence>
<organism evidence="2 3">
    <name type="scientific">Setaria digitata</name>
    <dbReference type="NCBI Taxonomy" id="48799"/>
    <lineage>
        <taxon>Eukaryota</taxon>
        <taxon>Metazoa</taxon>
        <taxon>Ecdysozoa</taxon>
        <taxon>Nematoda</taxon>
        <taxon>Chromadorea</taxon>
        <taxon>Rhabditida</taxon>
        <taxon>Spirurina</taxon>
        <taxon>Spiruromorpha</taxon>
        <taxon>Filarioidea</taxon>
        <taxon>Setariidae</taxon>
        <taxon>Setaria</taxon>
    </lineage>
</organism>
<accession>A0A915PKZ6</accession>
<proteinExistence type="predicted"/>
<name>A0A915PKZ6_9BILA</name>
<feature type="region of interest" description="Disordered" evidence="1">
    <location>
        <begin position="1"/>
        <end position="33"/>
    </location>
</feature>